<feature type="transmembrane region" description="Helical" evidence="8">
    <location>
        <begin position="269"/>
        <end position="286"/>
    </location>
</feature>
<dbReference type="OrthoDB" id="78669at2759"/>
<feature type="transmembrane region" description="Helical" evidence="8">
    <location>
        <begin position="29"/>
        <end position="47"/>
    </location>
</feature>
<feature type="transmembrane region" description="Helical" evidence="8">
    <location>
        <begin position="449"/>
        <end position="467"/>
    </location>
</feature>
<reference evidence="10" key="1">
    <citation type="submission" date="2021-06" db="EMBL/GenBank/DDBJ databases">
        <authorList>
            <person name="Kallberg Y."/>
            <person name="Tangrot J."/>
            <person name="Rosling A."/>
        </authorList>
    </citation>
    <scope>NUCLEOTIDE SEQUENCE</scope>
    <source>
        <strain evidence="10">MT106</strain>
    </source>
</reference>
<dbReference type="GO" id="GO:0016020">
    <property type="term" value="C:membrane"/>
    <property type="evidence" value="ECO:0007669"/>
    <property type="project" value="UniProtKB-SubCell"/>
</dbReference>
<feature type="transmembrane region" description="Helical" evidence="8">
    <location>
        <begin position="497"/>
        <end position="514"/>
    </location>
</feature>
<comment type="caution">
    <text evidence="10">The sequence shown here is derived from an EMBL/GenBank/DDBJ whole genome shotgun (WGS) entry which is preliminary data.</text>
</comment>
<feature type="transmembrane region" description="Helical" evidence="8">
    <location>
        <begin position="246"/>
        <end position="263"/>
    </location>
</feature>
<feature type="transmembrane region" description="Helical" evidence="8">
    <location>
        <begin position="417"/>
        <end position="437"/>
    </location>
</feature>
<feature type="transmembrane region" description="Helical" evidence="8">
    <location>
        <begin position="175"/>
        <end position="197"/>
    </location>
</feature>
<keyword evidence="5 8" id="KW-1133">Transmembrane helix</keyword>
<dbReference type="GO" id="GO:0005385">
    <property type="term" value="F:zinc ion transmembrane transporter activity"/>
    <property type="evidence" value="ECO:0007669"/>
    <property type="project" value="InterPro"/>
</dbReference>
<evidence type="ECO:0000256" key="5">
    <source>
        <dbReference type="ARBA" id="ARBA00022989"/>
    </source>
</evidence>
<dbReference type="GO" id="GO:0031410">
    <property type="term" value="C:cytoplasmic vesicle"/>
    <property type="evidence" value="ECO:0007669"/>
    <property type="project" value="TreeGrafter"/>
</dbReference>
<keyword evidence="11" id="KW-1185">Reference proteome</keyword>
<protein>
    <submittedName>
        <fullName evidence="10">9379_t:CDS:1</fullName>
    </submittedName>
</protein>
<feature type="transmembrane region" description="Helical" evidence="8">
    <location>
        <begin position="373"/>
        <end position="396"/>
    </location>
</feature>
<dbReference type="InterPro" id="IPR045316">
    <property type="entry name" value="Msc2-like"/>
</dbReference>
<keyword evidence="7 8" id="KW-0472">Membrane</keyword>
<feature type="non-terminal residue" evidence="10">
    <location>
        <position position="631"/>
    </location>
</feature>
<evidence type="ECO:0000256" key="1">
    <source>
        <dbReference type="ARBA" id="ARBA00004141"/>
    </source>
</evidence>
<dbReference type="SUPFAM" id="SSF161111">
    <property type="entry name" value="Cation efflux protein transmembrane domain-like"/>
    <property type="match status" value="1"/>
</dbReference>
<feature type="transmembrane region" description="Helical" evidence="8">
    <location>
        <begin position="54"/>
        <end position="80"/>
    </location>
</feature>
<keyword evidence="3" id="KW-0813">Transport</keyword>
<evidence type="ECO:0000256" key="7">
    <source>
        <dbReference type="ARBA" id="ARBA00023136"/>
    </source>
</evidence>
<dbReference type="NCBIfam" id="TIGR01297">
    <property type="entry name" value="CDF"/>
    <property type="match status" value="1"/>
</dbReference>
<name>A0A9N9CSX0_9GLOM</name>
<dbReference type="GO" id="GO:0006882">
    <property type="term" value="P:intracellular zinc ion homeostasis"/>
    <property type="evidence" value="ECO:0007669"/>
    <property type="project" value="InterPro"/>
</dbReference>
<dbReference type="InterPro" id="IPR058533">
    <property type="entry name" value="Cation_efflux_TM"/>
</dbReference>
<feature type="domain" description="Cation efflux protein transmembrane" evidence="9">
    <location>
        <begin position="347"/>
        <end position="522"/>
    </location>
</feature>
<dbReference type="InterPro" id="IPR027469">
    <property type="entry name" value="Cation_efflux_TMD_sf"/>
</dbReference>
<organism evidence="10 11">
    <name type="scientific">Ambispora gerdemannii</name>
    <dbReference type="NCBI Taxonomy" id="144530"/>
    <lineage>
        <taxon>Eukaryota</taxon>
        <taxon>Fungi</taxon>
        <taxon>Fungi incertae sedis</taxon>
        <taxon>Mucoromycota</taxon>
        <taxon>Glomeromycotina</taxon>
        <taxon>Glomeromycetes</taxon>
        <taxon>Archaeosporales</taxon>
        <taxon>Ambisporaceae</taxon>
        <taxon>Ambispora</taxon>
    </lineage>
</organism>
<dbReference type="Proteomes" id="UP000789831">
    <property type="component" value="Unassembled WGS sequence"/>
</dbReference>
<comment type="subcellular location">
    <subcellularLocation>
        <location evidence="1">Membrane</location>
        <topology evidence="1">Multi-pass membrane protein</topology>
    </subcellularLocation>
</comment>
<feature type="transmembrane region" description="Helical" evidence="8">
    <location>
        <begin position="347"/>
        <end position="367"/>
    </location>
</feature>
<dbReference type="Pfam" id="PF01545">
    <property type="entry name" value="Cation_efflux"/>
    <property type="match status" value="1"/>
</dbReference>
<feature type="transmembrane region" description="Helical" evidence="8">
    <location>
        <begin position="209"/>
        <end position="234"/>
    </location>
</feature>
<sequence>SPHPTSYPPAKRRGTIDLDKISIKPPTNISIGLFVLLYTSNCLYVFSTNGARHWLLIPGVPVSIVTFGVLAGAGMLLNIWNRIELPSENRIMTSVKWPKVALFTLTYTAQLYFWFMGLAWLESSRILMITQYSEIWSISLITYILGKGSDLMESNNNPTTLSRKFAADFGGNRRLLAIAVPLGAVLISPLAFVQFLMLSRHYLNHIGSINAIALTFVGLGFGLIFWNFVVNYLVCSQISTIKRVSLGWPLSIISAVLSAHIWFHCDFSIVDILLCALFYFGIYTLIRSDPRYTNEVHFQSTGYNHSRFELLPLHGSKMSSTVSLKSSTLLANGLLESILNNDDSRQIFYFLILNLSYMFVQMIYGIWTNSLGLISDAIHMFFDCLALGVGLLAAIMSKWPTNNKFTYGYGRIETLSGFANGIFLVLISIFILFEALARLIDPPEMNTDRLLLVSFLGLIVNLVGIYLHILADTLGSVGVIISTILIEQFGWTGFDPLASILIAGLIFMSVIPLLKNSARVLMLTLTDNMERKVEEGLNEILHIPGVLSFTMHRFWPSNVNCLVGSVHIQTTDDVDASTITDEVTSLLKLHITDLNELTIQVEKINGFSSKCYCSTFLTNFNNNNIVKRKSS</sequence>
<keyword evidence="4 8" id="KW-0812">Transmembrane</keyword>
<dbReference type="PANTHER" id="PTHR45755:SF4">
    <property type="entry name" value="ZINC TRANSPORTER 7"/>
    <property type="match status" value="1"/>
</dbReference>
<evidence type="ECO:0000256" key="6">
    <source>
        <dbReference type="ARBA" id="ARBA00023065"/>
    </source>
</evidence>
<dbReference type="Gene3D" id="1.20.1510.10">
    <property type="entry name" value="Cation efflux protein transmembrane domain"/>
    <property type="match status" value="1"/>
</dbReference>
<comment type="similarity">
    <text evidence="2">Belongs to the cation diffusion facilitator (CDF) transporter (TC 2.A.4) family. SLC30A subfamily.</text>
</comment>
<evidence type="ECO:0000256" key="8">
    <source>
        <dbReference type="SAM" id="Phobius"/>
    </source>
</evidence>
<gene>
    <name evidence="10" type="ORF">AGERDE_LOCUS9758</name>
</gene>
<evidence type="ECO:0000256" key="2">
    <source>
        <dbReference type="ARBA" id="ARBA00008873"/>
    </source>
</evidence>
<evidence type="ECO:0000259" key="9">
    <source>
        <dbReference type="Pfam" id="PF01545"/>
    </source>
</evidence>
<evidence type="ECO:0000313" key="11">
    <source>
        <dbReference type="Proteomes" id="UP000789831"/>
    </source>
</evidence>
<dbReference type="GO" id="GO:0005794">
    <property type="term" value="C:Golgi apparatus"/>
    <property type="evidence" value="ECO:0007669"/>
    <property type="project" value="TreeGrafter"/>
</dbReference>
<dbReference type="GO" id="GO:1904257">
    <property type="term" value="P:zinc ion import into Golgi lumen"/>
    <property type="evidence" value="ECO:0007669"/>
    <property type="project" value="TreeGrafter"/>
</dbReference>
<dbReference type="PANTHER" id="PTHR45755">
    <property type="match status" value="1"/>
</dbReference>
<feature type="transmembrane region" description="Helical" evidence="8">
    <location>
        <begin position="474"/>
        <end position="491"/>
    </location>
</feature>
<feature type="transmembrane region" description="Helical" evidence="8">
    <location>
        <begin position="100"/>
        <end position="121"/>
    </location>
</feature>
<dbReference type="InterPro" id="IPR002524">
    <property type="entry name" value="Cation_efflux"/>
</dbReference>
<keyword evidence="6" id="KW-0406">Ion transport</keyword>
<evidence type="ECO:0000256" key="4">
    <source>
        <dbReference type="ARBA" id="ARBA00022692"/>
    </source>
</evidence>
<evidence type="ECO:0000256" key="3">
    <source>
        <dbReference type="ARBA" id="ARBA00022448"/>
    </source>
</evidence>
<dbReference type="AlphaFoldDB" id="A0A9N9CSX0"/>
<dbReference type="EMBL" id="CAJVPL010002581">
    <property type="protein sequence ID" value="CAG8614461.1"/>
    <property type="molecule type" value="Genomic_DNA"/>
</dbReference>
<proteinExistence type="inferred from homology"/>
<evidence type="ECO:0000313" key="10">
    <source>
        <dbReference type="EMBL" id="CAG8614461.1"/>
    </source>
</evidence>
<accession>A0A9N9CSX0</accession>